<protein>
    <submittedName>
        <fullName evidence="2">Uncharacterized protein</fullName>
    </submittedName>
</protein>
<evidence type="ECO:0000256" key="1">
    <source>
        <dbReference type="SAM" id="Phobius"/>
    </source>
</evidence>
<sequence length="45" mass="5330">MQLRIIAEINLIWPQHAGQIRIMLFSILFIMQPVLPLFTVFYTVI</sequence>
<keyword evidence="3" id="KW-1185">Reference proteome</keyword>
<proteinExistence type="predicted"/>
<evidence type="ECO:0000313" key="3">
    <source>
        <dbReference type="Proteomes" id="UP000215002"/>
    </source>
</evidence>
<accession>A0A223NXH3</accession>
<reference evidence="2 3" key="1">
    <citation type="submission" date="2017-08" db="EMBL/GenBank/DDBJ databases">
        <title>Complete genome sequence of Mucilaginibacter sp. strain BJC16-A31.</title>
        <authorList>
            <consortium name="Henan University of Science and Technology"/>
            <person name="You X."/>
        </authorList>
    </citation>
    <scope>NUCLEOTIDE SEQUENCE [LARGE SCALE GENOMIC DNA]</scope>
    <source>
        <strain evidence="2 3">BJC16-A31</strain>
    </source>
</reference>
<dbReference type="Proteomes" id="UP000215002">
    <property type="component" value="Chromosome"/>
</dbReference>
<dbReference type="KEGG" id="muc:MuYL_2686"/>
<dbReference type="AlphaFoldDB" id="A0A223NXH3"/>
<keyword evidence="1" id="KW-0812">Transmembrane</keyword>
<feature type="transmembrane region" description="Helical" evidence="1">
    <location>
        <begin position="20"/>
        <end position="44"/>
    </location>
</feature>
<evidence type="ECO:0000313" key="2">
    <source>
        <dbReference type="EMBL" id="ASU34573.1"/>
    </source>
</evidence>
<name>A0A223NXH3_9SPHI</name>
<dbReference type="EMBL" id="CP022743">
    <property type="protein sequence ID" value="ASU34573.1"/>
    <property type="molecule type" value="Genomic_DNA"/>
</dbReference>
<organism evidence="2 3">
    <name type="scientific">Mucilaginibacter xinganensis</name>
    <dbReference type="NCBI Taxonomy" id="1234841"/>
    <lineage>
        <taxon>Bacteria</taxon>
        <taxon>Pseudomonadati</taxon>
        <taxon>Bacteroidota</taxon>
        <taxon>Sphingobacteriia</taxon>
        <taxon>Sphingobacteriales</taxon>
        <taxon>Sphingobacteriaceae</taxon>
        <taxon>Mucilaginibacter</taxon>
    </lineage>
</organism>
<keyword evidence="1" id="KW-1133">Transmembrane helix</keyword>
<keyword evidence="1" id="KW-0472">Membrane</keyword>
<gene>
    <name evidence="2" type="ORF">MuYL_2686</name>
</gene>